<dbReference type="EMBL" id="GEDG01035689">
    <property type="protein sequence ID" value="JAP09088.1"/>
    <property type="molecule type" value="Transcribed_RNA"/>
</dbReference>
<reference evidence="1" key="1">
    <citation type="submission" date="2015-12" db="EMBL/GenBank/DDBJ databases">
        <title>Gene expression during late stages of embryo sac development: a critical building block for successful pollen-pistil interactions.</title>
        <authorList>
            <person name="Liu Y."/>
            <person name="Joly V."/>
            <person name="Sabar M."/>
            <person name="Matton D.P."/>
        </authorList>
    </citation>
    <scope>NUCLEOTIDE SEQUENCE</scope>
</reference>
<sequence length="63" mass="7525">MRRYNSRSDISYVNWLLVYKEHQIGHYFRGTTKLEKSIGVTPICQAKLLIKLSLNRKKHYTNI</sequence>
<evidence type="ECO:0000313" key="1">
    <source>
        <dbReference type="EMBL" id="JAP09088.1"/>
    </source>
</evidence>
<protein>
    <submittedName>
        <fullName evidence="1">Putative ovule protein</fullName>
    </submittedName>
</protein>
<dbReference type="AlphaFoldDB" id="A0A0V0GP77"/>
<accession>A0A0V0GP77</accession>
<name>A0A0V0GP77_SOLCH</name>
<proteinExistence type="predicted"/>
<organism evidence="1">
    <name type="scientific">Solanum chacoense</name>
    <name type="common">Chaco potato</name>
    <dbReference type="NCBI Taxonomy" id="4108"/>
    <lineage>
        <taxon>Eukaryota</taxon>
        <taxon>Viridiplantae</taxon>
        <taxon>Streptophyta</taxon>
        <taxon>Embryophyta</taxon>
        <taxon>Tracheophyta</taxon>
        <taxon>Spermatophyta</taxon>
        <taxon>Magnoliopsida</taxon>
        <taxon>eudicotyledons</taxon>
        <taxon>Gunneridae</taxon>
        <taxon>Pentapetalae</taxon>
        <taxon>asterids</taxon>
        <taxon>lamiids</taxon>
        <taxon>Solanales</taxon>
        <taxon>Solanaceae</taxon>
        <taxon>Solanoideae</taxon>
        <taxon>Solaneae</taxon>
        <taxon>Solanum</taxon>
    </lineage>
</organism>